<dbReference type="EMBL" id="SPSG01004307">
    <property type="protein sequence ID" value="TFU39540.1"/>
    <property type="molecule type" value="Genomic_DNA"/>
</dbReference>
<reference evidence="1" key="1">
    <citation type="submission" date="2019-03" db="EMBL/GenBank/DDBJ databases">
        <title>Serratia marcescens strain N2 draft genome.</title>
        <authorList>
            <person name="Yassin A."/>
            <person name="El-Kenawy N."/>
            <person name="Youssef N.H."/>
        </authorList>
    </citation>
    <scope>NUCLEOTIDE SEQUENCE [LARGE SCALE GENOMIC DNA]</scope>
    <source>
        <strain evidence="1">N2</strain>
    </source>
</reference>
<dbReference type="InterPro" id="IPR025317">
    <property type="entry name" value="DUF4222"/>
</dbReference>
<name>A0A9X8VC23_SERMA</name>
<protein>
    <submittedName>
        <fullName evidence="1">DUF4222 domain-containing protein</fullName>
    </submittedName>
</protein>
<evidence type="ECO:0000313" key="1">
    <source>
        <dbReference type="EMBL" id="TFU39540.1"/>
    </source>
</evidence>
<sequence>MSRDPVVQLDRRYLDKRGVEVRVIAYDRAKQEVTFIRPNYEHECMLPLWQIEKYFKGVDSDE</sequence>
<gene>
    <name evidence="1" type="ORF">E0L31_30525</name>
</gene>
<organism evidence="1">
    <name type="scientific">Serratia marcescens</name>
    <dbReference type="NCBI Taxonomy" id="615"/>
    <lineage>
        <taxon>Bacteria</taxon>
        <taxon>Pseudomonadati</taxon>
        <taxon>Pseudomonadota</taxon>
        <taxon>Gammaproteobacteria</taxon>
        <taxon>Enterobacterales</taxon>
        <taxon>Yersiniaceae</taxon>
        <taxon>Serratia</taxon>
    </lineage>
</organism>
<comment type="caution">
    <text evidence="1">The sequence shown here is derived from an EMBL/GenBank/DDBJ whole genome shotgun (WGS) entry which is preliminary data.</text>
</comment>
<dbReference type="AlphaFoldDB" id="A0A9X8VC23"/>
<dbReference type="Pfam" id="PF13973">
    <property type="entry name" value="DUF4222"/>
    <property type="match status" value="1"/>
</dbReference>
<accession>A0A9X8VC23</accession>
<proteinExistence type="predicted"/>
<dbReference type="RefSeq" id="WP_212563354.1">
    <property type="nucleotide sequence ID" value="NZ_SPSG02000060.1"/>
</dbReference>